<dbReference type="SUPFAM" id="SSF53474">
    <property type="entry name" value="alpha/beta-Hydrolases"/>
    <property type="match status" value="1"/>
</dbReference>
<keyword evidence="1" id="KW-0472">Membrane</keyword>
<sequence length="374" mass="42044">MLNKHRKTSIAYFVIASLGLISAWVLNGITVMTGQDYVGAWFGTAVDWVLSSDLLIVAVAAAIFMIYEGRRLGMKHVWAYIALSSITAMAFTFPLFLGMRERAILKRELAGGRLDSFEFDGHRVRVWVPGDLSETTPVLVMHDGKNLFDLGETFAGHTWEVIPAIRDGLRAKAPLVIGVWGLSDETRLRELSPEKIVREDVDHFWKNVPADYQTTGREPFGDSYVSLISDAILPFMLERYGIQHSIKRTAVMGSSMGGLMSLYILGERPEVFGTAICFSTHWPFGEKRMVEGLVGRLPESGHRVWTDTGTIELDQNYPPFHALAVEKLKERGYTEPKNLVAAIYPNTGHHESYWSRRVADALNWWLEAPGRDQV</sequence>
<dbReference type="Gene3D" id="3.40.50.1820">
    <property type="entry name" value="alpha/beta hydrolase"/>
    <property type="match status" value="1"/>
</dbReference>
<organism evidence="2 3">
    <name type="scientific">Aquiluna borgnonia</name>
    <dbReference type="NCBI Taxonomy" id="2499157"/>
    <lineage>
        <taxon>Bacteria</taxon>
        <taxon>Bacillati</taxon>
        <taxon>Actinomycetota</taxon>
        <taxon>Actinomycetes</taxon>
        <taxon>Micrococcales</taxon>
        <taxon>Microbacteriaceae</taxon>
        <taxon>Luna cluster</taxon>
        <taxon>Luna-1 subcluster</taxon>
        <taxon>Aquiluna</taxon>
    </lineage>
</organism>
<evidence type="ECO:0000313" key="2">
    <source>
        <dbReference type="EMBL" id="QKJ25867.1"/>
    </source>
</evidence>
<evidence type="ECO:0000313" key="3">
    <source>
        <dbReference type="Proteomes" id="UP000501003"/>
    </source>
</evidence>
<name>A0A7D4QNS5_9MICO</name>
<proteinExistence type="predicted"/>
<dbReference type="InterPro" id="IPR000801">
    <property type="entry name" value="Esterase-like"/>
</dbReference>
<evidence type="ECO:0000256" key="1">
    <source>
        <dbReference type="SAM" id="Phobius"/>
    </source>
</evidence>
<dbReference type="PANTHER" id="PTHR48098:SF6">
    <property type="entry name" value="FERRI-BACILLIBACTIN ESTERASE BESA"/>
    <property type="match status" value="1"/>
</dbReference>
<dbReference type="InterPro" id="IPR021362">
    <property type="entry name" value="DUF2834"/>
</dbReference>
<dbReference type="Pfam" id="PF00756">
    <property type="entry name" value="Esterase"/>
    <property type="match status" value="1"/>
</dbReference>
<keyword evidence="3" id="KW-1185">Reference proteome</keyword>
<dbReference type="InterPro" id="IPR050583">
    <property type="entry name" value="Mycobacterial_A85_antigen"/>
</dbReference>
<protein>
    <submittedName>
        <fullName evidence="2">DUF2834 domain-containing protein</fullName>
    </submittedName>
</protein>
<dbReference type="Proteomes" id="UP000501003">
    <property type="component" value="Chromosome"/>
</dbReference>
<dbReference type="EMBL" id="CP054056">
    <property type="protein sequence ID" value="QKJ25867.1"/>
    <property type="molecule type" value="Genomic_DNA"/>
</dbReference>
<dbReference type="Pfam" id="PF11196">
    <property type="entry name" value="DUF2834"/>
    <property type="match status" value="1"/>
</dbReference>
<dbReference type="PANTHER" id="PTHR48098">
    <property type="entry name" value="ENTEROCHELIN ESTERASE-RELATED"/>
    <property type="match status" value="1"/>
</dbReference>
<keyword evidence="1" id="KW-1133">Transmembrane helix</keyword>
<feature type="transmembrane region" description="Helical" evidence="1">
    <location>
        <begin position="77"/>
        <end position="97"/>
    </location>
</feature>
<dbReference type="KEGG" id="aqg:HRU87_06895"/>
<dbReference type="AlphaFoldDB" id="A0A7D4QNS5"/>
<feature type="transmembrane region" description="Helical" evidence="1">
    <location>
        <begin position="45"/>
        <end position="65"/>
    </location>
</feature>
<reference evidence="2 3" key="1">
    <citation type="submission" date="2020-05" db="EMBL/GenBank/DDBJ databases">
        <title>Aquirufa sp. strain 15G-AUS-rot a new Aquirufa species.</title>
        <authorList>
            <person name="Pitt A."/>
            <person name="Hahn M.W."/>
        </authorList>
    </citation>
    <scope>NUCLEOTIDE SEQUENCE [LARGE SCALE GENOMIC DNA]</scope>
    <source>
        <strain evidence="2 3">15G-AUS-rot</strain>
    </source>
</reference>
<keyword evidence="1" id="KW-0812">Transmembrane</keyword>
<accession>A0A7D4QNS5</accession>
<dbReference type="RefSeq" id="WP_173494163.1">
    <property type="nucleotide sequence ID" value="NZ_CP054056.1"/>
</dbReference>
<gene>
    <name evidence="2" type="ORF">HRU87_06895</name>
</gene>
<dbReference type="InterPro" id="IPR029058">
    <property type="entry name" value="AB_hydrolase_fold"/>
</dbReference>
<feature type="transmembrane region" description="Helical" evidence="1">
    <location>
        <begin position="12"/>
        <end position="33"/>
    </location>
</feature>